<keyword evidence="3" id="KW-1185">Reference proteome</keyword>
<proteinExistence type="predicted"/>
<keyword evidence="1" id="KW-0812">Transmembrane</keyword>
<keyword evidence="1" id="KW-0472">Membrane</keyword>
<keyword evidence="1" id="KW-1133">Transmembrane helix</keyword>
<comment type="caution">
    <text evidence="2">The sequence shown here is derived from an EMBL/GenBank/DDBJ whole genome shotgun (WGS) entry which is preliminary data.</text>
</comment>
<feature type="transmembrane region" description="Helical" evidence="1">
    <location>
        <begin position="12"/>
        <end position="37"/>
    </location>
</feature>
<evidence type="ECO:0000313" key="2">
    <source>
        <dbReference type="EMBL" id="GAA3911003.1"/>
    </source>
</evidence>
<dbReference type="EMBL" id="BAAAZT010000077">
    <property type="protein sequence ID" value="GAA3911003.1"/>
    <property type="molecule type" value="Genomic_DNA"/>
</dbReference>
<organism evidence="2 3">
    <name type="scientific">Halomonas cibimaris</name>
    <dbReference type="NCBI Taxonomy" id="657012"/>
    <lineage>
        <taxon>Bacteria</taxon>
        <taxon>Pseudomonadati</taxon>
        <taxon>Pseudomonadota</taxon>
        <taxon>Gammaproteobacteria</taxon>
        <taxon>Oceanospirillales</taxon>
        <taxon>Halomonadaceae</taxon>
        <taxon>Halomonas</taxon>
    </lineage>
</organism>
<evidence type="ECO:0000313" key="3">
    <source>
        <dbReference type="Proteomes" id="UP001500133"/>
    </source>
</evidence>
<name>A0ABP7M2Z9_9GAMM</name>
<protein>
    <submittedName>
        <fullName evidence="2">Uncharacterized protein</fullName>
    </submittedName>
</protein>
<dbReference type="RefSeq" id="WP_344705060.1">
    <property type="nucleotide sequence ID" value="NZ_BAAAZT010000077.1"/>
</dbReference>
<sequence length="41" mass="4385">MAHNEHSYDNSGFFAIVMGLVVLVGMACLPATIGWILTFTG</sequence>
<gene>
    <name evidence="2" type="ORF">GCM10022228_22720</name>
</gene>
<dbReference type="Proteomes" id="UP001500133">
    <property type="component" value="Unassembled WGS sequence"/>
</dbReference>
<accession>A0ABP7M2Z9</accession>
<evidence type="ECO:0000256" key="1">
    <source>
        <dbReference type="SAM" id="Phobius"/>
    </source>
</evidence>
<reference evidence="3" key="1">
    <citation type="journal article" date="2019" name="Int. J. Syst. Evol. Microbiol.">
        <title>The Global Catalogue of Microorganisms (GCM) 10K type strain sequencing project: providing services to taxonomists for standard genome sequencing and annotation.</title>
        <authorList>
            <consortium name="The Broad Institute Genomics Platform"/>
            <consortium name="The Broad Institute Genome Sequencing Center for Infectious Disease"/>
            <person name="Wu L."/>
            <person name="Ma J."/>
        </authorList>
    </citation>
    <scope>NUCLEOTIDE SEQUENCE [LARGE SCALE GENOMIC DNA]</scope>
    <source>
        <strain evidence="3">JCM 16914</strain>
    </source>
</reference>